<evidence type="ECO:0000313" key="2">
    <source>
        <dbReference type="Proteomes" id="UP000297280"/>
    </source>
</evidence>
<accession>A0A4Z1KPM1</accession>
<gene>
    <name evidence="1" type="ORF">BPOR_0314g00070</name>
</gene>
<dbReference type="OrthoDB" id="3938867at2759"/>
<sequence>MGTSGLIVFVLGTQRRAVYSHFDSYPKGLGQDIVTFILGLKPEQFSTMYQRLQDIEWVKETVEVPKDLQQKYRKLGYSKPSGDERETQWYWILRGVQGGDALLPILNGDLKHLVEVEVDFNDPFAEYTYFLDFQKMTLETWCCKKMVHTVSFQALADSEQDCMEVLQKKLMEEKE</sequence>
<dbReference type="Proteomes" id="UP000297280">
    <property type="component" value="Unassembled WGS sequence"/>
</dbReference>
<name>A0A4Z1KPM1_9HELO</name>
<protein>
    <submittedName>
        <fullName evidence="1">Uncharacterized protein</fullName>
    </submittedName>
</protein>
<evidence type="ECO:0000313" key="1">
    <source>
        <dbReference type="EMBL" id="TGO86312.1"/>
    </source>
</evidence>
<dbReference type="EMBL" id="PQXO01000313">
    <property type="protein sequence ID" value="TGO86312.1"/>
    <property type="molecule type" value="Genomic_DNA"/>
</dbReference>
<keyword evidence="2" id="KW-1185">Reference proteome</keyword>
<comment type="caution">
    <text evidence="1">The sequence shown here is derived from an EMBL/GenBank/DDBJ whole genome shotgun (WGS) entry which is preliminary data.</text>
</comment>
<organism evidence="1 2">
    <name type="scientific">Botrytis porri</name>
    <dbReference type="NCBI Taxonomy" id="87229"/>
    <lineage>
        <taxon>Eukaryota</taxon>
        <taxon>Fungi</taxon>
        <taxon>Dikarya</taxon>
        <taxon>Ascomycota</taxon>
        <taxon>Pezizomycotina</taxon>
        <taxon>Leotiomycetes</taxon>
        <taxon>Helotiales</taxon>
        <taxon>Sclerotiniaceae</taxon>
        <taxon>Botrytis</taxon>
    </lineage>
</organism>
<dbReference type="AlphaFoldDB" id="A0A4Z1KPM1"/>
<proteinExistence type="predicted"/>
<reference evidence="1 2" key="1">
    <citation type="submission" date="2017-12" db="EMBL/GenBank/DDBJ databases">
        <title>Comparative genomics of Botrytis spp.</title>
        <authorList>
            <person name="Valero-Jimenez C.A."/>
            <person name="Tapia P."/>
            <person name="Veloso J."/>
            <person name="Silva-Moreno E."/>
            <person name="Staats M."/>
            <person name="Valdes J.H."/>
            <person name="Van Kan J.A.L."/>
        </authorList>
    </citation>
    <scope>NUCLEOTIDE SEQUENCE [LARGE SCALE GENOMIC DNA]</scope>
    <source>
        <strain evidence="1 2">MUCL3349</strain>
    </source>
</reference>